<dbReference type="Proteomes" id="UP000245712">
    <property type="component" value="Unassembled WGS sequence"/>
</dbReference>
<feature type="chain" id="PRO_5046051268" description="Flagellar assembly protein T N-terminal domain-containing protein" evidence="1">
    <location>
        <begin position="22"/>
        <end position="552"/>
    </location>
</feature>
<dbReference type="EMBL" id="QEOB01000012">
    <property type="protein sequence ID" value="PVX79996.1"/>
    <property type="molecule type" value="Genomic_DNA"/>
</dbReference>
<gene>
    <name evidence="2" type="ORF">C7402_112183</name>
</gene>
<accession>A0ABX5KHS8</accession>
<keyword evidence="1" id="KW-0732">Signal</keyword>
<evidence type="ECO:0000313" key="2">
    <source>
        <dbReference type="EMBL" id="PVX79996.1"/>
    </source>
</evidence>
<feature type="signal peptide" evidence="1">
    <location>
        <begin position="1"/>
        <end position="21"/>
    </location>
</feature>
<reference evidence="2 3" key="1">
    <citation type="submission" date="2018-05" db="EMBL/GenBank/DDBJ databases">
        <title>Genomic Encyclopedia of Type Strains, Phase IV (KMG-V): Genome sequencing to study the core and pangenomes of soil and plant-associated prokaryotes.</title>
        <authorList>
            <person name="Whitman W."/>
        </authorList>
    </citation>
    <scope>NUCLEOTIDE SEQUENCE [LARGE SCALE GENOMIC DNA]</scope>
    <source>
        <strain evidence="2 3">SCZa-39</strain>
    </source>
</reference>
<sequence>MNIPMKSFTTALLISSAAVIAAAPLTANALDIEARGVGTSAITGDINSVRTTALRQAKRRAVLAALDKVVGAGTSKNAAVQDKLDDLVEQIGENVFYDVTPSSADGQYQVSVTLRMDDKALRSEISDLGLALNTNTTRNQPILVMMDEFYTTPTDLHAPLEELTEFRHEAGNHYNEKDAAASSKSAAFAASSKAAYAARDRSAYATKDAAAGSVSGAYDSRFAGAAQNGYGDQAAVAARDSGRFDASGSSSHQAAGMRDTQVAAAASSNVAAASSSKSAYAHSVSSEDHDNTYYKKLVKYQPQNKGPDRQNLTYNALKGQLGDLDLNVIDNSLFRSKYFGNRAVTLDQLENSSELAKYVDFARQDASADYVMIGSSVIYDLGVDKNTGQQACTGVASTKTFSTRTGADIGSATESESSFGASSDDCRARLAGKLASSLGAQVGERIQNFVKKRSMYGAQYVVRLTGNNLSLMNRTAFTRAIKAVPGLEDTTQRQAANGQLEFVATYKGSDPLDQSIATALSSQPQFANLDSVVDGNVVTLCMDGCNKGKAVH</sequence>
<name>A0ABX5KHS8_9BURK</name>
<comment type="caution">
    <text evidence="2">The sequence shown here is derived from an EMBL/GenBank/DDBJ whole genome shotgun (WGS) entry which is preliminary data.</text>
</comment>
<proteinExistence type="predicted"/>
<protein>
    <recommendedName>
        <fullName evidence="4">Flagellar assembly protein T N-terminal domain-containing protein</fullName>
    </recommendedName>
</protein>
<evidence type="ECO:0000313" key="3">
    <source>
        <dbReference type="Proteomes" id="UP000245712"/>
    </source>
</evidence>
<keyword evidence="3" id="KW-1185">Reference proteome</keyword>
<evidence type="ECO:0000256" key="1">
    <source>
        <dbReference type="SAM" id="SignalP"/>
    </source>
</evidence>
<evidence type="ECO:0008006" key="4">
    <source>
        <dbReference type="Google" id="ProtNLM"/>
    </source>
</evidence>
<organism evidence="2 3">
    <name type="scientific">Paraburkholderia unamae</name>
    <dbReference type="NCBI Taxonomy" id="219649"/>
    <lineage>
        <taxon>Bacteria</taxon>
        <taxon>Pseudomonadati</taxon>
        <taxon>Pseudomonadota</taxon>
        <taxon>Betaproteobacteria</taxon>
        <taxon>Burkholderiales</taxon>
        <taxon>Burkholderiaceae</taxon>
        <taxon>Paraburkholderia</taxon>
    </lineage>
</organism>